<keyword evidence="4" id="KW-1185">Reference proteome</keyword>
<gene>
    <name evidence="3" type="ORF">BCR33DRAFT_591512</name>
</gene>
<sequence>MDAAADESKEKTRVSVTAAPKKDVTVKPGRPRRQVEDTFFSLDMAAVSAAPQPRPGSGRSEAFFVDPSDPNPPQHQSGSNQPENAEQSATNSNGNIDSDQQASVNVDAARIEQLVIQLASDPRAALKTTLLDTPPPFGAKDFSVLIDQVLKQVAVEMGVNIRDVAAAHVPGAVASKKDSPNNQLGLTPAQMSLKIKTLSYTNTELGKKLEIANNSISSLISRIAELEGEKCAALLIVERIKKENGALELRAKTAEGAVNAYNQEFKQSVEAFQQQLIQNHSIPVETATEGPNAETPANTDAPNDNPTPSSIESMPKIISVKLHQSTAPPSIASTKITPKHKSRKLTFTDFSSDEGSAYNSEMEQEGYASDDPTKITKRLYMILQKCSQPRRNLIRRLYSLLD</sequence>
<feature type="compositionally biased region" description="Polar residues" evidence="2">
    <location>
        <begin position="74"/>
        <end position="99"/>
    </location>
</feature>
<evidence type="ECO:0000256" key="1">
    <source>
        <dbReference type="SAM" id="Coils"/>
    </source>
</evidence>
<dbReference type="AlphaFoldDB" id="A0A1Y2B1R6"/>
<feature type="coiled-coil region" evidence="1">
    <location>
        <begin position="209"/>
        <end position="257"/>
    </location>
</feature>
<comment type="caution">
    <text evidence="3">The sequence shown here is derived from an EMBL/GenBank/DDBJ whole genome shotgun (WGS) entry which is preliminary data.</text>
</comment>
<dbReference type="OrthoDB" id="2161144at2759"/>
<protein>
    <submittedName>
        <fullName evidence="3">Uncharacterized protein</fullName>
    </submittedName>
</protein>
<evidence type="ECO:0000313" key="3">
    <source>
        <dbReference type="EMBL" id="ORY28753.1"/>
    </source>
</evidence>
<feature type="compositionally biased region" description="Basic and acidic residues" evidence="2">
    <location>
        <begin position="1"/>
        <end position="13"/>
    </location>
</feature>
<organism evidence="3 4">
    <name type="scientific">Rhizoclosmatium globosum</name>
    <dbReference type="NCBI Taxonomy" id="329046"/>
    <lineage>
        <taxon>Eukaryota</taxon>
        <taxon>Fungi</taxon>
        <taxon>Fungi incertae sedis</taxon>
        <taxon>Chytridiomycota</taxon>
        <taxon>Chytridiomycota incertae sedis</taxon>
        <taxon>Chytridiomycetes</taxon>
        <taxon>Chytridiales</taxon>
        <taxon>Chytriomycetaceae</taxon>
        <taxon>Rhizoclosmatium</taxon>
    </lineage>
</organism>
<reference evidence="3 4" key="1">
    <citation type="submission" date="2016-07" db="EMBL/GenBank/DDBJ databases">
        <title>Pervasive Adenine N6-methylation of Active Genes in Fungi.</title>
        <authorList>
            <consortium name="DOE Joint Genome Institute"/>
            <person name="Mondo S.J."/>
            <person name="Dannebaum R.O."/>
            <person name="Kuo R.C."/>
            <person name="Labutti K."/>
            <person name="Haridas S."/>
            <person name="Kuo A."/>
            <person name="Salamov A."/>
            <person name="Ahrendt S.R."/>
            <person name="Lipzen A."/>
            <person name="Sullivan W."/>
            <person name="Andreopoulos W.B."/>
            <person name="Clum A."/>
            <person name="Lindquist E."/>
            <person name="Daum C."/>
            <person name="Ramamoorthy G.K."/>
            <person name="Gryganskyi A."/>
            <person name="Culley D."/>
            <person name="Magnuson J.K."/>
            <person name="James T.Y."/>
            <person name="O'Malley M.A."/>
            <person name="Stajich J.E."/>
            <person name="Spatafora J.W."/>
            <person name="Visel A."/>
            <person name="Grigoriev I.V."/>
        </authorList>
    </citation>
    <scope>NUCLEOTIDE SEQUENCE [LARGE SCALE GENOMIC DNA]</scope>
    <source>
        <strain evidence="3 4">JEL800</strain>
    </source>
</reference>
<proteinExistence type="predicted"/>
<dbReference type="EMBL" id="MCGO01000092">
    <property type="protein sequence ID" value="ORY28753.1"/>
    <property type="molecule type" value="Genomic_DNA"/>
</dbReference>
<feature type="compositionally biased region" description="Polar residues" evidence="2">
    <location>
        <begin position="295"/>
        <end position="312"/>
    </location>
</feature>
<keyword evidence="1" id="KW-0175">Coiled coil</keyword>
<evidence type="ECO:0000313" key="4">
    <source>
        <dbReference type="Proteomes" id="UP000193642"/>
    </source>
</evidence>
<feature type="region of interest" description="Disordered" evidence="2">
    <location>
        <begin position="1"/>
        <end position="99"/>
    </location>
</feature>
<dbReference type="Proteomes" id="UP000193642">
    <property type="component" value="Unassembled WGS sequence"/>
</dbReference>
<feature type="region of interest" description="Disordered" evidence="2">
    <location>
        <begin position="286"/>
        <end position="312"/>
    </location>
</feature>
<accession>A0A1Y2B1R6</accession>
<evidence type="ECO:0000256" key="2">
    <source>
        <dbReference type="SAM" id="MobiDB-lite"/>
    </source>
</evidence>
<name>A0A1Y2B1R6_9FUNG</name>